<dbReference type="GO" id="GO:0046872">
    <property type="term" value="F:metal ion binding"/>
    <property type="evidence" value="ECO:0007669"/>
    <property type="project" value="InterPro"/>
</dbReference>
<dbReference type="Proteomes" id="UP000474957">
    <property type="component" value="Unassembled WGS sequence"/>
</dbReference>
<evidence type="ECO:0000259" key="2">
    <source>
        <dbReference type="PROSITE" id="PS50846"/>
    </source>
</evidence>
<dbReference type="Gene3D" id="3.30.70.100">
    <property type="match status" value="1"/>
</dbReference>
<organism evidence="3 4">
    <name type="scientific">Halovulum marinum</name>
    <dbReference type="NCBI Taxonomy" id="2662447"/>
    <lineage>
        <taxon>Bacteria</taxon>
        <taxon>Pseudomonadati</taxon>
        <taxon>Pseudomonadota</taxon>
        <taxon>Alphaproteobacteria</taxon>
        <taxon>Rhodobacterales</taxon>
        <taxon>Paracoccaceae</taxon>
        <taxon>Halovulum</taxon>
    </lineage>
</organism>
<dbReference type="EMBL" id="WIND01000008">
    <property type="protein sequence ID" value="MSU90344.1"/>
    <property type="molecule type" value="Genomic_DNA"/>
</dbReference>
<keyword evidence="4" id="KW-1185">Reference proteome</keyword>
<keyword evidence="1" id="KW-0732">Signal</keyword>
<dbReference type="InterPro" id="IPR036163">
    <property type="entry name" value="HMA_dom_sf"/>
</dbReference>
<comment type="caution">
    <text evidence="3">The sequence shown here is derived from an EMBL/GenBank/DDBJ whole genome shotgun (WGS) entry which is preliminary data.</text>
</comment>
<proteinExistence type="predicted"/>
<evidence type="ECO:0000256" key="1">
    <source>
        <dbReference type="SAM" id="SignalP"/>
    </source>
</evidence>
<feature type="signal peptide" evidence="1">
    <location>
        <begin position="1"/>
        <end position="21"/>
    </location>
</feature>
<reference evidence="3 4" key="1">
    <citation type="submission" date="2019-10" db="EMBL/GenBank/DDBJ databases">
        <title>Cognatihalovulum marinum gen. nov. sp. nov., a new member of the family Rhodobacteraceae isolated from deep seawater of the Northwest Indian Ocean.</title>
        <authorList>
            <person name="Ruan C."/>
            <person name="Wang J."/>
            <person name="Zheng X."/>
            <person name="Song L."/>
            <person name="Zhu Y."/>
            <person name="Huang Y."/>
            <person name="Lu Z."/>
            <person name="Du W."/>
            <person name="Huang L."/>
            <person name="Dai X."/>
        </authorList>
    </citation>
    <scope>NUCLEOTIDE SEQUENCE [LARGE SCALE GENOMIC DNA]</scope>
    <source>
        <strain evidence="3 4">2CG4</strain>
    </source>
</reference>
<feature type="domain" description="HMA" evidence="2">
    <location>
        <begin position="24"/>
        <end position="94"/>
    </location>
</feature>
<dbReference type="PROSITE" id="PS50846">
    <property type="entry name" value="HMA_2"/>
    <property type="match status" value="1"/>
</dbReference>
<dbReference type="RefSeq" id="WP_154446831.1">
    <property type="nucleotide sequence ID" value="NZ_WIND01000008.1"/>
</dbReference>
<dbReference type="CDD" id="cd00371">
    <property type="entry name" value="HMA"/>
    <property type="match status" value="1"/>
</dbReference>
<name>A0A6L5Z2X6_9RHOB</name>
<evidence type="ECO:0000313" key="3">
    <source>
        <dbReference type="EMBL" id="MSU90344.1"/>
    </source>
</evidence>
<dbReference type="AlphaFoldDB" id="A0A6L5Z2X6"/>
<protein>
    <submittedName>
        <fullName evidence="3">Periplasmic mercury ion-binding protein</fullName>
    </submittedName>
</protein>
<accession>A0A6L5Z2X6</accession>
<evidence type="ECO:0000313" key="4">
    <source>
        <dbReference type="Proteomes" id="UP000474957"/>
    </source>
</evidence>
<sequence>MKKLYLALAAVGALAAIPATAAEQRIEVGVGELTCPTCSYTVAAAMRDVPSVEIIEFAEGEEFGTGTFTVAYDDEAADPDTIVEAIRATGYPAEVVRPGDS</sequence>
<dbReference type="SUPFAM" id="SSF55008">
    <property type="entry name" value="HMA, heavy metal-associated domain"/>
    <property type="match status" value="1"/>
</dbReference>
<dbReference type="InterPro" id="IPR006121">
    <property type="entry name" value="HMA_dom"/>
</dbReference>
<gene>
    <name evidence="3" type="ORF">GE300_12060</name>
</gene>
<feature type="chain" id="PRO_5027105072" evidence="1">
    <location>
        <begin position="22"/>
        <end position="101"/>
    </location>
</feature>